<feature type="domain" description="NADPH-dependent FMN reductase-like" evidence="1">
    <location>
        <begin position="12"/>
        <end position="151"/>
    </location>
</feature>
<dbReference type="EMBL" id="BAABJO010000014">
    <property type="protein sequence ID" value="GAA5125736.1"/>
    <property type="molecule type" value="Genomic_DNA"/>
</dbReference>
<dbReference type="InterPro" id="IPR005025">
    <property type="entry name" value="FMN_Rdtase-like_dom"/>
</dbReference>
<evidence type="ECO:0000313" key="2">
    <source>
        <dbReference type="EMBL" id="GAA5125736.1"/>
    </source>
</evidence>
<dbReference type="Pfam" id="PF03358">
    <property type="entry name" value="FMN_red"/>
    <property type="match status" value="1"/>
</dbReference>
<organism evidence="2 3">
    <name type="scientific">Pseudonocardia adelaidensis</name>
    <dbReference type="NCBI Taxonomy" id="648754"/>
    <lineage>
        <taxon>Bacteria</taxon>
        <taxon>Bacillati</taxon>
        <taxon>Actinomycetota</taxon>
        <taxon>Actinomycetes</taxon>
        <taxon>Pseudonocardiales</taxon>
        <taxon>Pseudonocardiaceae</taxon>
        <taxon>Pseudonocardia</taxon>
    </lineage>
</organism>
<dbReference type="PANTHER" id="PTHR30543">
    <property type="entry name" value="CHROMATE REDUCTASE"/>
    <property type="match status" value="1"/>
</dbReference>
<proteinExistence type="predicted"/>
<accession>A0ABP9NL96</accession>
<name>A0ABP9NL96_9PSEU</name>
<dbReference type="Proteomes" id="UP001500804">
    <property type="component" value="Unassembled WGS sequence"/>
</dbReference>
<dbReference type="RefSeq" id="WP_345606765.1">
    <property type="nucleotide sequence ID" value="NZ_BAABJO010000014.1"/>
</dbReference>
<dbReference type="PANTHER" id="PTHR30543:SF21">
    <property type="entry name" value="NAD(P)H-DEPENDENT FMN REDUCTASE LOT6"/>
    <property type="match status" value="1"/>
</dbReference>
<evidence type="ECO:0000259" key="1">
    <source>
        <dbReference type="Pfam" id="PF03358"/>
    </source>
</evidence>
<evidence type="ECO:0000313" key="3">
    <source>
        <dbReference type="Proteomes" id="UP001500804"/>
    </source>
</evidence>
<sequence length="199" mass="21336">MDHDEDRPVLEVIIGSTRPGRAGLPVGRWIAEYAAKTGRFEVEIVDLAEIGLPMLDEPNHPGARQYTKGHTEDFSAIISRADAFVLVTPEYNHGYPAPVKNALDFLLHEWAHKPIGLVSYGGVSGGVRAVHALKPVLAFLKMIPVAEGVIIPFVSTFIEGSGDERRFVPNEVVESSADAMLAAISTGIPAVRMASAGQG</sequence>
<protein>
    <submittedName>
        <fullName evidence="2">NAD(P)H-dependent oxidoreductase</fullName>
    </submittedName>
</protein>
<dbReference type="InterPro" id="IPR029039">
    <property type="entry name" value="Flavoprotein-like_sf"/>
</dbReference>
<dbReference type="Gene3D" id="3.40.50.360">
    <property type="match status" value="1"/>
</dbReference>
<dbReference type="SUPFAM" id="SSF52218">
    <property type="entry name" value="Flavoproteins"/>
    <property type="match status" value="1"/>
</dbReference>
<reference evidence="3" key="1">
    <citation type="journal article" date="2019" name="Int. J. Syst. Evol. Microbiol.">
        <title>The Global Catalogue of Microorganisms (GCM) 10K type strain sequencing project: providing services to taxonomists for standard genome sequencing and annotation.</title>
        <authorList>
            <consortium name="The Broad Institute Genomics Platform"/>
            <consortium name="The Broad Institute Genome Sequencing Center for Infectious Disease"/>
            <person name="Wu L."/>
            <person name="Ma J."/>
        </authorList>
    </citation>
    <scope>NUCLEOTIDE SEQUENCE [LARGE SCALE GENOMIC DNA]</scope>
    <source>
        <strain evidence="3">JCM 18302</strain>
    </source>
</reference>
<comment type="caution">
    <text evidence="2">The sequence shown here is derived from an EMBL/GenBank/DDBJ whole genome shotgun (WGS) entry which is preliminary data.</text>
</comment>
<keyword evidence="3" id="KW-1185">Reference proteome</keyword>
<dbReference type="InterPro" id="IPR050712">
    <property type="entry name" value="NAD(P)H-dep_reductase"/>
</dbReference>
<gene>
    <name evidence="2" type="ORF">GCM10023320_40530</name>
</gene>